<dbReference type="InterPro" id="IPR010998">
    <property type="entry name" value="Integrase_recombinase_N"/>
</dbReference>
<dbReference type="InterPro" id="IPR013762">
    <property type="entry name" value="Integrase-like_cat_sf"/>
</dbReference>
<dbReference type="EMBL" id="DPIY01000004">
    <property type="protein sequence ID" value="HCT56293.1"/>
    <property type="molecule type" value="Genomic_DNA"/>
</dbReference>
<dbReference type="GO" id="GO:0006310">
    <property type="term" value="P:DNA recombination"/>
    <property type="evidence" value="ECO:0007669"/>
    <property type="project" value="UniProtKB-KW"/>
</dbReference>
<dbReference type="Proteomes" id="UP000264071">
    <property type="component" value="Unassembled WGS sequence"/>
</dbReference>
<keyword evidence="2" id="KW-0238">DNA-binding</keyword>
<sequence>MRKPTHSAAAPFAPLSRLGPPPGRPTRPPKLRDLACAHTPTPQEGTVREAKPFLNKNRYWANFGRFAAVGGKREPLVPPGEEFATTDPVVAHALFKARWATYEKALDRHQAGLPAVVSDQRGPTLADYAVSFLAALAAERQTDGRPVHRERDLDRRKRGILNCLETPTLQRVRYLSRLEPQDVDAMLGELSARRKVDGQPLSAATVRSYALEFSAMLTFAVSERVLTVNPLPNSRYLPRISKRTAIEDDAYLTRAELKALLDHVLPSPQVPYAIELAMTLMYTGMRREEAMALLVRDVNFHTQQIRVAPNTFRDGKSEAAERSIPLWTKLAAVLKPYIGDRPGHALLFPSVILKTQAQKNAPIQDITGTLTAAAKRAGIRKSLDHHILRHSYVSARLQMLHLSVTGTTLPVDAQLIVGEIGHSDETLIRRVYGHVTRERVEQVELDLFEDLPDAQTARQRRSAYHGERIRAGRAIEKARRAAGDTEAAVQRTPLTSEEQEERRRYARSIREAVRSHGLSETALMTRLMATPAEVTSIMRGDLGRLPLARIRRFAAAVARMV</sequence>
<reference evidence="6 7" key="1">
    <citation type="journal article" date="2018" name="Nat. Biotechnol.">
        <title>A standardized bacterial taxonomy based on genome phylogeny substantially revises the tree of life.</title>
        <authorList>
            <person name="Parks D.H."/>
            <person name="Chuvochina M."/>
            <person name="Waite D.W."/>
            <person name="Rinke C."/>
            <person name="Skarshewski A."/>
            <person name="Chaumeil P.A."/>
            <person name="Hugenholtz P."/>
        </authorList>
    </citation>
    <scope>NUCLEOTIDE SEQUENCE [LARGE SCALE GENOMIC DNA]</scope>
    <source>
        <strain evidence="6">UBA8844</strain>
    </source>
</reference>
<evidence type="ECO:0000256" key="4">
    <source>
        <dbReference type="SAM" id="MobiDB-lite"/>
    </source>
</evidence>
<dbReference type="InterPro" id="IPR002104">
    <property type="entry name" value="Integrase_catalytic"/>
</dbReference>
<comment type="caution">
    <text evidence="6">The sequence shown here is derived from an EMBL/GenBank/DDBJ whole genome shotgun (WGS) entry which is preliminary data.</text>
</comment>
<dbReference type="GO" id="GO:0003677">
    <property type="term" value="F:DNA binding"/>
    <property type="evidence" value="ECO:0007669"/>
    <property type="project" value="UniProtKB-KW"/>
</dbReference>
<comment type="similarity">
    <text evidence="1">Belongs to the 'phage' integrase family.</text>
</comment>
<feature type="compositionally biased region" description="Pro residues" evidence="4">
    <location>
        <begin position="19"/>
        <end position="28"/>
    </location>
</feature>
<organism evidence="6 7">
    <name type="scientific">Gemmatimonas aurantiaca</name>
    <dbReference type="NCBI Taxonomy" id="173480"/>
    <lineage>
        <taxon>Bacteria</taxon>
        <taxon>Pseudomonadati</taxon>
        <taxon>Gemmatimonadota</taxon>
        <taxon>Gemmatimonadia</taxon>
        <taxon>Gemmatimonadales</taxon>
        <taxon>Gemmatimonadaceae</taxon>
        <taxon>Gemmatimonas</taxon>
    </lineage>
</organism>
<evidence type="ECO:0000256" key="1">
    <source>
        <dbReference type="ARBA" id="ARBA00008857"/>
    </source>
</evidence>
<dbReference type="Gene3D" id="1.10.150.130">
    <property type="match status" value="1"/>
</dbReference>
<accession>A0A3D4V589</accession>
<feature type="region of interest" description="Disordered" evidence="4">
    <location>
        <begin position="482"/>
        <end position="502"/>
    </location>
</feature>
<dbReference type="Gene3D" id="1.10.443.10">
    <property type="entry name" value="Intergrase catalytic core"/>
    <property type="match status" value="1"/>
</dbReference>
<evidence type="ECO:0000313" key="7">
    <source>
        <dbReference type="Proteomes" id="UP000264071"/>
    </source>
</evidence>
<evidence type="ECO:0000259" key="5">
    <source>
        <dbReference type="PROSITE" id="PS51898"/>
    </source>
</evidence>
<dbReference type="CDD" id="cd00397">
    <property type="entry name" value="DNA_BRE_C"/>
    <property type="match status" value="1"/>
</dbReference>
<dbReference type="PANTHER" id="PTHR30349">
    <property type="entry name" value="PHAGE INTEGRASE-RELATED"/>
    <property type="match status" value="1"/>
</dbReference>
<dbReference type="PROSITE" id="PS51898">
    <property type="entry name" value="TYR_RECOMBINASE"/>
    <property type="match status" value="1"/>
</dbReference>
<proteinExistence type="inferred from homology"/>
<dbReference type="AlphaFoldDB" id="A0A3D4V589"/>
<name>A0A3D4V589_9BACT</name>
<evidence type="ECO:0000313" key="6">
    <source>
        <dbReference type="EMBL" id="HCT56293.1"/>
    </source>
</evidence>
<dbReference type="PANTHER" id="PTHR30349:SF64">
    <property type="entry name" value="PROPHAGE INTEGRASE INTD-RELATED"/>
    <property type="match status" value="1"/>
</dbReference>
<keyword evidence="3" id="KW-0233">DNA recombination</keyword>
<dbReference type="InterPro" id="IPR050090">
    <property type="entry name" value="Tyrosine_recombinase_XerCD"/>
</dbReference>
<feature type="region of interest" description="Disordered" evidence="4">
    <location>
        <begin position="1"/>
        <end position="31"/>
    </location>
</feature>
<feature type="domain" description="Tyr recombinase" evidence="5">
    <location>
        <begin position="247"/>
        <end position="445"/>
    </location>
</feature>
<evidence type="ECO:0000256" key="3">
    <source>
        <dbReference type="ARBA" id="ARBA00023172"/>
    </source>
</evidence>
<protein>
    <recommendedName>
        <fullName evidence="5">Tyr recombinase domain-containing protein</fullName>
    </recommendedName>
</protein>
<gene>
    <name evidence="6" type="ORF">DGD08_03675</name>
</gene>
<evidence type="ECO:0000256" key="2">
    <source>
        <dbReference type="ARBA" id="ARBA00023125"/>
    </source>
</evidence>
<dbReference type="SUPFAM" id="SSF56349">
    <property type="entry name" value="DNA breaking-rejoining enzymes"/>
    <property type="match status" value="1"/>
</dbReference>
<dbReference type="GO" id="GO:0015074">
    <property type="term" value="P:DNA integration"/>
    <property type="evidence" value="ECO:0007669"/>
    <property type="project" value="InterPro"/>
</dbReference>
<dbReference type="Pfam" id="PF00589">
    <property type="entry name" value="Phage_integrase"/>
    <property type="match status" value="1"/>
</dbReference>
<dbReference type="InterPro" id="IPR011010">
    <property type="entry name" value="DNA_brk_join_enz"/>
</dbReference>